<organism evidence="1 2">
    <name type="scientific">Oceanisphaera ostreae</name>
    <dbReference type="NCBI Taxonomy" id="914151"/>
    <lineage>
        <taxon>Bacteria</taxon>
        <taxon>Pseudomonadati</taxon>
        <taxon>Pseudomonadota</taxon>
        <taxon>Gammaproteobacteria</taxon>
        <taxon>Aeromonadales</taxon>
        <taxon>Aeromonadaceae</taxon>
        <taxon>Oceanisphaera</taxon>
    </lineage>
</organism>
<evidence type="ECO:0000313" key="2">
    <source>
        <dbReference type="Proteomes" id="UP001597048"/>
    </source>
</evidence>
<keyword evidence="2" id="KW-1185">Reference proteome</keyword>
<evidence type="ECO:0000313" key="1">
    <source>
        <dbReference type="EMBL" id="MFD1009436.1"/>
    </source>
</evidence>
<dbReference type="EMBL" id="JBHTJS010000060">
    <property type="protein sequence ID" value="MFD1009436.1"/>
    <property type="molecule type" value="Genomic_DNA"/>
</dbReference>
<gene>
    <name evidence="1" type="ORF">ACFQ1C_14905</name>
</gene>
<proteinExistence type="predicted"/>
<accession>A0ABW3KMJ7</accession>
<dbReference type="InterPro" id="IPR046905">
    <property type="entry name" value="ABC-3C_MC1"/>
</dbReference>
<dbReference type="Proteomes" id="UP001597048">
    <property type="component" value="Unassembled WGS sequence"/>
</dbReference>
<reference evidence="2" key="1">
    <citation type="journal article" date="2019" name="Int. J. Syst. Evol. Microbiol.">
        <title>The Global Catalogue of Microorganisms (GCM) 10K type strain sequencing project: providing services to taxonomists for standard genome sequencing and annotation.</title>
        <authorList>
            <consortium name="The Broad Institute Genomics Platform"/>
            <consortium name="The Broad Institute Genome Sequencing Center for Infectious Disease"/>
            <person name="Wu L."/>
            <person name="Ma J."/>
        </authorList>
    </citation>
    <scope>NUCLEOTIDE SEQUENCE [LARGE SCALE GENOMIC DNA]</scope>
    <source>
        <strain evidence="2">CCUG 60525</strain>
    </source>
</reference>
<dbReference type="Pfam" id="PF20289">
    <property type="entry name" value="MComp1"/>
    <property type="match status" value="1"/>
</dbReference>
<comment type="caution">
    <text evidence="1">The sequence shown here is derived from an EMBL/GenBank/DDBJ whole genome shotgun (WGS) entry which is preliminary data.</text>
</comment>
<name>A0ABW3KMJ7_9GAMM</name>
<sequence length="234" mass="26910">MQKLIEQLFQWQGLKQKSDHELELYGHGEPDKTSYWLVIHGKPDISPERQAKWLADCKRATADPALEKNINLLIVWKTDILNERTSKLVNYTEEDSYFFKKHVLPYTEVELEALLQQVEKKGLESVFSNILTDTETFTSYKNQYHKGGWQNLLYRLAIKISALTIQNSTRASLASLEENIRERIRSSPDGKVLVATDLALLSLANKNSFEEAQPRELFELMSKQLKEAGHGLDS</sequence>
<protein>
    <submittedName>
        <fullName evidence="1">ABC-three component system middle component 1</fullName>
    </submittedName>
</protein>
<dbReference type="RefSeq" id="WP_379559467.1">
    <property type="nucleotide sequence ID" value="NZ_JBHTJS010000060.1"/>
</dbReference>